<dbReference type="AlphaFoldDB" id="X1JF89"/>
<reference evidence="1" key="1">
    <citation type="journal article" date="2014" name="Front. Microbiol.">
        <title>High frequency of phylogenetically diverse reductive dehalogenase-homologous genes in deep subseafloor sedimentary metagenomes.</title>
        <authorList>
            <person name="Kawai M."/>
            <person name="Futagami T."/>
            <person name="Toyoda A."/>
            <person name="Takaki Y."/>
            <person name="Nishi S."/>
            <person name="Hori S."/>
            <person name="Arai W."/>
            <person name="Tsubouchi T."/>
            <person name="Morono Y."/>
            <person name="Uchiyama I."/>
            <person name="Ito T."/>
            <person name="Fujiyama A."/>
            <person name="Inagaki F."/>
            <person name="Takami H."/>
        </authorList>
    </citation>
    <scope>NUCLEOTIDE SEQUENCE</scope>
    <source>
        <strain evidence="1">Expedition CK06-06</strain>
    </source>
</reference>
<accession>X1JF89</accession>
<proteinExistence type="predicted"/>
<evidence type="ECO:0000313" key="1">
    <source>
        <dbReference type="EMBL" id="GAH93381.1"/>
    </source>
</evidence>
<feature type="non-terminal residue" evidence="1">
    <location>
        <position position="32"/>
    </location>
</feature>
<protein>
    <submittedName>
        <fullName evidence="1">Uncharacterized protein</fullName>
    </submittedName>
</protein>
<sequence>MGQSPMITNKRNLGQKGSQRSAIELYMIKRLT</sequence>
<comment type="caution">
    <text evidence="1">The sequence shown here is derived from an EMBL/GenBank/DDBJ whole genome shotgun (WGS) entry which is preliminary data.</text>
</comment>
<gene>
    <name evidence="1" type="ORF">S03H2_68952</name>
</gene>
<name>X1JF89_9ZZZZ</name>
<dbReference type="EMBL" id="BARU01045446">
    <property type="protein sequence ID" value="GAH93381.1"/>
    <property type="molecule type" value="Genomic_DNA"/>
</dbReference>
<organism evidence="1">
    <name type="scientific">marine sediment metagenome</name>
    <dbReference type="NCBI Taxonomy" id="412755"/>
    <lineage>
        <taxon>unclassified sequences</taxon>
        <taxon>metagenomes</taxon>
        <taxon>ecological metagenomes</taxon>
    </lineage>
</organism>